<feature type="chain" id="PRO_5045818006" evidence="1">
    <location>
        <begin position="21"/>
        <end position="445"/>
    </location>
</feature>
<evidence type="ECO:0000259" key="2">
    <source>
        <dbReference type="Pfam" id="PF09699"/>
    </source>
</evidence>
<dbReference type="NCBIfam" id="TIGR01905">
    <property type="entry name" value="paired_CXXCH_1"/>
    <property type="match status" value="6"/>
</dbReference>
<dbReference type="InterPro" id="IPR010177">
    <property type="entry name" value="Paired_CXXCH_1"/>
</dbReference>
<feature type="domain" description="Doubled CXXCH motif" evidence="2">
    <location>
        <begin position="91"/>
        <end position="132"/>
    </location>
</feature>
<dbReference type="RefSeq" id="WP_183348182.1">
    <property type="nucleotide sequence ID" value="NZ_BLXY01000005.1"/>
</dbReference>
<sequence length="445" mass="48378">MIRYLVVAALVALPATELFGAEGCLTSGCHPKITSVKSMHQPVADGDCLSCHRQERKEHPVTGGKSFVLSAKGGALCVSCHELMGKKKVVHPPVKEGECLSCHAPHGSAKPKLLAESESLSELCFTCHDQAAFQKKNLHGPVAEGSCDACHDPHETDARKLLKKGERELCLGCHQDFAIKMGKASVVHPPVRKEPCTSCHDPHGSDSASLLKRPMPELCVSCHKEVGKKIKGAKVPHKPVVQGRLCSNCHSSHFSNGPGLLSFPDEKTSCLSCHATEGLGSPPLRNMQKELAGKTNLHGPVQKGRCTGCHDPHGSDFPRILAAKYSLDFYVPFQGDSYNLCFKCHDRKMVGFAETTIYTKFRDGSRNLHYLHVNSSKGRSCSACHEPHASTGKMLIGVEGSKFGDWRVRSRFKQTTNGGSCAPGCHRRYNYDRTAFKKGAATSFK</sequence>
<dbReference type="Gene3D" id="1.10.287.3080">
    <property type="match status" value="1"/>
</dbReference>
<dbReference type="Gene3D" id="1.10.720.180">
    <property type="match status" value="1"/>
</dbReference>
<dbReference type="InterPro" id="IPR036280">
    <property type="entry name" value="Multihaem_cyt_sf"/>
</dbReference>
<evidence type="ECO:0000256" key="1">
    <source>
        <dbReference type="SAM" id="SignalP"/>
    </source>
</evidence>
<protein>
    <submittedName>
        <fullName evidence="3">Cytochrome c3 family protein</fullName>
    </submittedName>
</protein>
<feature type="domain" description="Doubled CXXCH motif" evidence="2">
    <location>
        <begin position="139"/>
        <end position="177"/>
    </location>
</feature>
<organism evidence="3 4">
    <name type="scientific">Geomonas paludis</name>
    <dbReference type="NCBI Taxonomy" id="2740185"/>
    <lineage>
        <taxon>Bacteria</taxon>
        <taxon>Pseudomonadati</taxon>
        <taxon>Thermodesulfobacteriota</taxon>
        <taxon>Desulfuromonadia</taxon>
        <taxon>Geobacterales</taxon>
        <taxon>Geobacteraceae</taxon>
        <taxon>Geomonas</taxon>
    </lineage>
</organism>
<dbReference type="PANTHER" id="PTHR39425">
    <property type="entry name" value="LIPOPROTEIN CYTOCHROME C"/>
    <property type="match status" value="1"/>
</dbReference>
<proteinExistence type="predicted"/>
<dbReference type="SUPFAM" id="SSF48695">
    <property type="entry name" value="Multiheme cytochromes"/>
    <property type="match status" value="2"/>
</dbReference>
<feature type="signal peptide" evidence="1">
    <location>
        <begin position="1"/>
        <end position="20"/>
    </location>
</feature>
<gene>
    <name evidence="3" type="ORF">M1B72_05335</name>
</gene>
<feature type="domain" description="Doubled CXXCH motif" evidence="2">
    <location>
        <begin position="40"/>
        <end position="82"/>
    </location>
</feature>
<keyword evidence="4" id="KW-1185">Reference proteome</keyword>
<evidence type="ECO:0000313" key="3">
    <source>
        <dbReference type="EMBL" id="UPU37134.1"/>
    </source>
</evidence>
<name>A0ABY4LGN0_9BACT</name>
<feature type="domain" description="Doubled CXXCH motif" evidence="2">
    <location>
        <begin position="188"/>
        <end position="226"/>
    </location>
</feature>
<keyword evidence="1" id="KW-0732">Signal</keyword>
<accession>A0ABY4LGN0</accession>
<dbReference type="EMBL" id="CP096574">
    <property type="protein sequence ID" value="UPU37134.1"/>
    <property type="molecule type" value="Genomic_DNA"/>
</dbReference>
<dbReference type="Gene3D" id="3.90.10.10">
    <property type="entry name" value="Cytochrome C3"/>
    <property type="match status" value="2"/>
</dbReference>
<evidence type="ECO:0000313" key="4">
    <source>
        <dbReference type="Proteomes" id="UP000831485"/>
    </source>
</evidence>
<dbReference type="Pfam" id="PF09699">
    <property type="entry name" value="Paired_CXXCH_1"/>
    <property type="match status" value="6"/>
</dbReference>
<feature type="domain" description="Doubled CXXCH motif" evidence="2">
    <location>
        <begin position="237"/>
        <end position="276"/>
    </location>
</feature>
<reference evidence="3" key="1">
    <citation type="submission" date="2022-04" db="EMBL/GenBank/DDBJ databases">
        <authorList>
            <person name="Liu G."/>
        </authorList>
    </citation>
    <scope>NUCLEOTIDE SEQUENCE</scope>
    <source>
        <strain evidence="3">RG22</strain>
    </source>
</reference>
<dbReference type="Proteomes" id="UP000831485">
    <property type="component" value="Chromosome"/>
</dbReference>
<dbReference type="PANTHER" id="PTHR39425:SF1">
    <property type="entry name" value="CYTOCHROME C7-LIKE DOMAIN-CONTAINING PROTEIN"/>
    <property type="match status" value="1"/>
</dbReference>
<feature type="domain" description="Doubled CXXCH motif" evidence="2">
    <location>
        <begin position="298"/>
        <end position="349"/>
    </location>
</feature>